<dbReference type="AlphaFoldDB" id="A0A645CUN9"/>
<dbReference type="InterPro" id="IPR001624">
    <property type="entry name" value="FliE"/>
</dbReference>
<name>A0A645CUN9_9ZZZZ</name>
<evidence type="ECO:0000313" key="3">
    <source>
        <dbReference type="EMBL" id="MPM80609.1"/>
    </source>
</evidence>
<organism evidence="3">
    <name type="scientific">bioreactor metagenome</name>
    <dbReference type="NCBI Taxonomy" id="1076179"/>
    <lineage>
        <taxon>unclassified sequences</taxon>
        <taxon>metagenomes</taxon>
        <taxon>ecological metagenomes</taxon>
    </lineage>
</organism>
<dbReference type="GO" id="GO:0071973">
    <property type="term" value="P:bacterial-type flagellum-dependent cell motility"/>
    <property type="evidence" value="ECO:0007669"/>
    <property type="project" value="InterPro"/>
</dbReference>
<evidence type="ECO:0000256" key="1">
    <source>
        <dbReference type="ARBA" id="ARBA00004117"/>
    </source>
</evidence>
<dbReference type="Pfam" id="PF02049">
    <property type="entry name" value="FliE"/>
    <property type="match status" value="1"/>
</dbReference>
<dbReference type="GO" id="GO:0003774">
    <property type="term" value="F:cytoskeletal motor activity"/>
    <property type="evidence" value="ECO:0007669"/>
    <property type="project" value="InterPro"/>
</dbReference>
<dbReference type="GO" id="GO:0005198">
    <property type="term" value="F:structural molecule activity"/>
    <property type="evidence" value="ECO:0007669"/>
    <property type="project" value="InterPro"/>
</dbReference>
<dbReference type="NCBIfam" id="TIGR00205">
    <property type="entry name" value="fliE"/>
    <property type="match status" value="1"/>
</dbReference>
<keyword evidence="2" id="KW-0975">Bacterial flagellum</keyword>
<comment type="subcellular location">
    <subcellularLocation>
        <location evidence="1">Bacterial flagellum basal body</location>
    </subcellularLocation>
</comment>
<evidence type="ECO:0000256" key="2">
    <source>
        <dbReference type="ARBA" id="ARBA00023143"/>
    </source>
</evidence>
<dbReference type="EMBL" id="VSSQ01030182">
    <property type="protein sequence ID" value="MPM80609.1"/>
    <property type="molecule type" value="Genomic_DNA"/>
</dbReference>
<dbReference type="PRINTS" id="PR01006">
    <property type="entry name" value="FLGHOOKFLIE"/>
</dbReference>
<sequence length="109" mass="12242">MQGIGSININSDIFSNIIDNNYINKNISEEQSIDDSKIKFGDVISQAINKVNGTQVEANNMVESLIKGEDVSMHDVMLSMQESQISMQLMLEVRNKLFEAYKELNGVQL</sequence>
<gene>
    <name evidence="3" type="primary">fliE_17</name>
    <name evidence="3" type="ORF">SDC9_127659</name>
</gene>
<keyword evidence="3" id="KW-0282">Flagellum</keyword>
<keyword evidence="3" id="KW-0966">Cell projection</keyword>
<accession>A0A645CUN9</accession>
<comment type="caution">
    <text evidence="3">The sequence shown here is derived from an EMBL/GenBank/DDBJ whole genome shotgun (WGS) entry which is preliminary data.</text>
</comment>
<proteinExistence type="inferred from homology"/>
<protein>
    <submittedName>
        <fullName evidence="3">Flagellar hook-basal body complex protein FliE</fullName>
    </submittedName>
</protein>
<dbReference type="HAMAP" id="MF_00724">
    <property type="entry name" value="FliE"/>
    <property type="match status" value="1"/>
</dbReference>
<dbReference type="PANTHER" id="PTHR34653:SF1">
    <property type="entry name" value="FLAGELLAR HOOK-BASAL BODY COMPLEX PROTEIN FLIE"/>
    <property type="match status" value="1"/>
</dbReference>
<keyword evidence="3" id="KW-0969">Cilium</keyword>
<reference evidence="3" key="1">
    <citation type="submission" date="2019-08" db="EMBL/GenBank/DDBJ databases">
        <authorList>
            <person name="Kucharzyk K."/>
            <person name="Murdoch R.W."/>
            <person name="Higgins S."/>
            <person name="Loffler F."/>
        </authorList>
    </citation>
    <scope>NUCLEOTIDE SEQUENCE</scope>
</reference>
<dbReference type="GO" id="GO:0009425">
    <property type="term" value="C:bacterial-type flagellum basal body"/>
    <property type="evidence" value="ECO:0007669"/>
    <property type="project" value="UniProtKB-SubCell"/>
</dbReference>
<dbReference type="PANTHER" id="PTHR34653">
    <property type="match status" value="1"/>
</dbReference>